<evidence type="ECO:0000313" key="1">
    <source>
        <dbReference type="EMBL" id="RGD62228.1"/>
    </source>
</evidence>
<keyword evidence="2" id="KW-1185">Reference proteome</keyword>
<dbReference type="SUPFAM" id="SSF54909">
    <property type="entry name" value="Dimeric alpha+beta barrel"/>
    <property type="match status" value="1"/>
</dbReference>
<dbReference type="AlphaFoldDB" id="A0A373A247"/>
<keyword evidence="1" id="KW-0560">Oxidoreductase</keyword>
<dbReference type="InterPro" id="IPR052936">
    <property type="entry name" value="Jasmonate_Hydroxylase-like"/>
</dbReference>
<dbReference type="GO" id="GO:0004497">
    <property type="term" value="F:monooxygenase activity"/>
    <property type="evidence" value="ECO:0007669"/>
    <property type="project" value="UniProtKB-KW"/>
</dbReference>
<name>A0A373A247_9ACTN</name>
<sequence length="108" mass="12874">MILVVFRSRFSEQYDHEYETTEDYLAKKVRAVYGDDLVQVKNYETEDGERLALVWWRDPETLARWRADVEHHNAQQQGKEKWYAFYELTVAEVIRTSSTLEPEAYPAP</sequence>
<proteinExistence type="predicted"/>
<dbReference type="PANTHER" id="PTHR37811:SF2">
    <property type="entry name" value="ABM DOMAIN-CONTAINING PROTEIN"/>
    <property type="match status" value="1"/>
</dbReference>
<dbReference type="RefSeq" id="WP_049656274.1">
    <property type="nucleotide sequence ID" value="NZ_QVIG01000001.1"/>
</dbReference>
<dbReference type="EMBL" id="QVIG01000001">
    <property type="protein sequence ID" value="RGD62228.1"/>
    <property type="molecule type" value="Genomic_DNA"/>
</dbReference>
<evidence type="ECO:0000313" key="2">
    <source>
        <dbReference type="Proteomes" id="UP000263377"/>
    </source>
</evidence>
<gene>
    <name evidence="1" type="ORF">DR950_34775</name>
</gene>
<dbReference type="InterPro" id="IPR011008">
    <property type="entry name" value="Dimeric_a/b-barrel"/>
</dbReference>
<dbReference type="PANTHER" id="PTHR37811">
    <property type="entry name" value="BLL5343 PROTEIN"/>
    <property type="match status" value="1"/>
</dbReference>
<organism evidence="1 2">
    <name type="scientific">Kitasatospora xanthocidica</name>
    <dbReference type="NCBI Taxonomy" id="83382"/>
    <lineage>
        <taxon>Bacteria</taxon>
        <taxon>Bacillati</taxon>
        <taxon>Actinomycetota</taxon>
        <taxon>Actinomycetes</taxon>
        <taxon>Kitasatosporales</taxon>
        <taxon>Streptomycetaceae</taxon>
        <taxon>Kitasatospora</taxon>
    </lineage>
</organism>
<reference evidence="1 2" key="1">
    <citation type="submission" date="2018-08" db="EMBL/GenBank/DDBJ databases">
        <title>Diversity &amp; Physiological Properties of Lignin-Decomposing Actinobacteria from Soil.</title>
        <authorList>
            <person name="Roh S.G."/>
            <person name="Kim S.B."/>
        </authorList>
    </citation>
    <scope>NUCLEOTIDE SEQUENCE [LARGE SCALE GENOMIC DNA]</scope>
    <source>
        <strain evidence="1 2">MMS17-GH009</strain>
    </source>
</reference>
<comment type="caution">
    <text evidence="1">The sequence shown here is derived from an EMBL/GenBank/DDBJ whole genome shotgun (WGS) entry which is preliminary data.</text>
</comment>
<keyword evidence="1" id="KW-0503">Monooxygenase</keyword>
<protein>
    <submittedName>
        <fullName evidence="1">Antibiotic biosynthesis monooxygenase</fullName>
    </submittedName>
</protein>
<dbReference type="Proteomes" id="UP000263377">
    <property type="component" value="Unassembled WGS sequence"/>
</dbReference>
<dbReference type="Gene3D" id="3.30.70.100">
    <property type="match status" value="1"/>
</dbReference>
<accession>A0A373A247</accession>